<keyword evidence="2" id="KW-1185">Reference proteome</keyword>
<dbReference type="Proteomes" id="UP000821845">
    <property type="component" value="Chromosome 2"/>
</dbReference>
<sequence>MPDYSSSLLESLSLSSRAAPSSVLSRLFERQHLCPRHYCRRQSLPGIVVDAWQSLPGIHRATSLTDARFIRPDKFGVNREKLAATLADESCRVLLNFRKTARLGPTERLTSQCGSVRLEKCGHGTSSSLERLTLSIRDDVPHLNFPSLRPARSPVF</sequence>
<evidence type="ECO:0000313" key="2">
    <source>
        <dbReference type="Proteomes" id="UP000821845"/>
    </source>
</evidence>
<gene>
    <name evidence="1" type="ORF">HPB50_009218</name>
</gene>
<evidence type="ECO:0000313" key="1">
    <source>
        <dbReference type="EMBL" id="KAH6938446.1"/>
    </source>
</evidence>
<reference evidence="1" key="1">
    <citation type="submission" date="2020-05" db="EMBL/GenBank/DDBJ databases">
        <title>Large-scale comparative analyses of tick genomes elucidate their genetic diversity and vector capacities.</title>
        <authorList>
            <person name="Jia N."/>
            <person name="Wang J."/>
            <person name="Shi W."/>
            <person name="Du L."/>
            <person name="Sun Y."/>
            <person name="Zhan W."/>
            <person name="Jiang J."/>
            <person name="Wang Q."/>
            <person name="Zhang B."/>
            <person name="Ji P."/>
            <person name="Sakyi L.B."/>
            <person name="Cui X."/>
            <person name="Yuan T."/>
            <person name="Jiang B."/>
            <person name="Yang W."/>
            <person name="Lam T.T.-Y."/>
            <person name="Chang Q."/>
            <person name="Ding S."/>
            <person name="Wang X."/>
            <person name="Zhu J."/>
            <person name="Ruan X."/>
            <person name="Zhao L."/>
            <person name="Wei J."/>
            <person name="Que T."/>
            <person name="Du C."/>
            <person name="Cheng J."/>
            <person name="Dai P."/>
            <person name="Han X."/>
            <person name="Huang E."/>
            <person name="Gao Y."/>
            <person name="Liu J."/>
            <person name="Shao H."/>
            <person name="Ye R."/>
            <person name="Li L."/>
            <person name="Wei W."/>
            <person name="Wang X."/>
            <person name="Wang C."/>
            <person name="Yang T."/>
            <person name="Huo Q."/>
            <person name="Li W."/>
            <person name="Guo W."/>
            <person name="Chen H."/>
            <person name="Zhou L."/>
            <person name="Ni X."/>
            <person name="Tian J."/>
            <person name="Zhou Y."/>
            <person name="Sheng Y."/>
            <person name="Liu T."/>
            <person name="Pan Y."/>
            <person name="Xia L."/>
            <person name="Li J."/>
            <person name="Zhao F."/>
            <person name="Cao W."/>
        </authorList>
    </citation>
    <scope>NUCLEOTIDE SEQUENCE</scope>
    <source>
        <strain evidence="1">Hyas-2018</strain>
    </source>
</reference>
<comment type="caution">
    <text evidence="1">The sequence shown here is derived from an EMBL/GenBank/DDBJ whole genome shotgun (WGS) entry which is preliminary data.</text>
</comment>
<name>A0ACB7SU16_HYAAI</name>
<accession>A0ACB7SU16</accession>
<protein>
    <submittedName>
        <fullName evidence="1">Uncharacterized protein</fullName>
    </submittedName>
</protein>
<proteinExistence type="predicted"/>
<organism evidence="1 2">
    <name type="scientific">Hyalomma asiaticum</name>
    <name type="common">Tick</name>
    <dbReference type="NCBI Taxonomy" id="266040"/>
    <lineage>
        <taxon>Eukaryota</taxon>
        <taxon>Metazoa</taxon>
        <taxon>Ecdysozoa</taxon>
        <taxon>Arthropoda</taxon>
        <taxon>Chelicerata</taxon>
        <taxon>Arachnida</taxon>
        <taxon>Acari</taxon>
        <taxon>Parasitiformes</taxon>
        <taxon>Ixodida</taxon>
        <taxon>Ixodoidea</taxon>
        <taxon>Ixodidae</taxon>
        <taxon>Hyalomminae</taxon>
        <taxon>Hyalomma</taxon>
    </lineage>
</organism>
<dbReference type="EMBL" id="CM023482">
    <property type="protein sequence ID" value="KAH6938446.1"/>
    <property type="molecule type" value="Genomic_DNA"/>
</dbReference>